<protein>
    <submittedName>
        <fullName evidence="2">Uncharacterized protein</fullName>
    </submittedName>
</protein>
<dbReference type="AlphaFoldDB" id="A0A9W7XCK8"/>
<feature type="compositionally biased region" description="Low complexity" evidence="1">
    <location>
        <begin position="20"/>
        <end position="31"/>
    </location>
</feature>
<accession>A0A9W7XCK8</accession>
<gene>
    <name evidence="2" type="ORF">BS78_K154800</name>
</gene>
<dbReference type="Proteomes" id="UP001164776">
    <property type="component" value="Unassembled WGS sequence"/>
</dbReference>
<name>A0A9W7XCK8_9POAL</name>
<evidence type="ECO:0000313" key="2">
    <source>
        <dbReference type="EMBL" id="KAJ1255824.1"/>
    </source>
</evidence>
<organism evidence="2 3">
    <name type="scientific">Paspalum vaginatum</name>
    <name type="common">seashore paspalum</name>
    <dbReference type="NCBI Taxonomy" id="158149"/>
    <lineage>
        <taxon>Eukaryota</taxon>
        <taxon>Viridiplantae</taxon>
        <taxon>Streptophyta</taxon>
        <taxon>Embryophyta</taxon>
        <taxon>Tracheophyta</taxon>
        <taxon>Spermatophyta</taxon>
        <taxon>Magnoliopsida</taxon>
        <taxon>Liliopsida</taxon>
        <taxon>Poales</taxon>
        <taxon>Poaceae</taxon>
        <taxon>PACMAD clade</taxon>
        <taxon>Panicoideae</taxon>
        <taxon>Andropogonodae</taxon>
        <taxon>Paspaleae</taxon>
        <taxon>Paspalinae</taxon>
        <taxon>Paspalum</taxon>
    </lineage>
</organism>
<dbReference type="EMBL" id="MU629634">
    <property type="protein sequence ID" value="KAJ1255824.1"/>
    <property type="molecule type" value="Genomic_DNA"/>
</dbReference>
<feature type="region of interest" description="Disordered" evidence="1">
    <location>
        <begin position="20"/>
        <end position="68"/>
    </location>
</feature>
<sequence>MIQPTIHSATYKYQKQTLTPSLPSTAAAPSPRLRPLPTPVLHGRAGRHACCPEGRRPPLLELPPQGADGKSVALVSSAAVPAPAATASSAAVPAPAATASSAAASSAAVPAPAAPASSAAAPAPAATASSAAAPCSGRAGFLRHRPCSSRVDFLRGGPLLRPRRIPLRRPPAPAATASSAAAMAPPCSGVRWAGKARRASHGPTVPSCRPGPKNRP</sequence>
<keyword evidence="3" id="KW-1185">Reference proteome</keyword>
<evidence type="ECO:0000313" key="3">
    <source>
        <dbReference type="Proteomes" id="UP001164776"/>
    </source>
</evidence>
<proteinExistence type="predicted"/>
<feature type="compositionally biased region" description="Low complexity" evidence="1">
    <location>
        <begin position="174"/>
        <end position="186"/>
    </location>
</feature>
<feature type="region of interest" description="Disordered" evidence="1">
    <location>
        <begin position="162"/>
        <end position="216"/>
    </location>
</feature>
<reference evidence="2 3" key="1">
    <citation type="submission" date="2022-10" db="EMBL/GenBank/DDBJ databases">
        <title>WGS assembly of Paspalum vaginatum 540-79.</title>
        <authorList>
            <person name="Sun G."/>
            <person name="Wase N."/>
            <person name="Shu S."/>
            <person name="Jenkins J."/>
            <person name="Zhou B."/>
            <person name="Torres-Rodriguez J."/>
            <person name="Chen C."/>
            <person name="Sandor L."/>
            <person name="Plott C."/>
            <person name="Yoshinga Y."/>
            <person name="Daum C."/>
            <person name="Qi P."/>
            <person name="Barry K."/>
            <person name="Lipzen A."/>
            <person name="Berry L."/>
            <person name="Pedersen C."/>
            <person name="Gottilla T."/>
            <person name="Foltz A."/>
            <person name="Yu H."/>
            <person name="O'Malley R."/>
            <person name="Zhang C."/>
            <person name="Devos K."/>
            <person name="Sigmon B."/>
            <person name="Yu B."/>
            <person name="Obata T."/>
            <person name="Schmutz J."/>
            <person name="Schnable J."/>
        </authorList>
    </citation>
    <scope>NUCLEOTIDE SEQUENCE [LARGE SCALE GENOMIC DNA]</scope>
    <source>
        <strain evidence="3">cv. 540-79</strain>
    </source>
</reference>
<evidence type="ECO:0000256" key="1">
    <source>
        <dbReference type="SAM" id="MobiDB-lite"/>
    </source>
</evidence>
<comment type="caution">
    <text evidence="2">The sequence shown here is derived from an EMBL/GenBank/DDBJ whole genome shotgun (WGS) entry which is preliminary data.</text>
</comment>